<protein>
    <submittedName>
        <fullName evidence="2">Uncharacterized protein</fullName>
    </submittedName>
</protein>
<keyword evidence="3" id="KW-1185">Reference proteome</keyword>
<sequence>MSTVGEIIVVSRCHKLLDMRNFTGARSLVKMKKQLGKDWPILDQVEAICDVIIAAENRLPNRFMDYYGMIRLTRFEPVVLDDFKRLMKLLDWRCHGLPSSKEAAHYAFQAWSLLSKPVLKDSYDLDISSPMVHLGFPEGSSFVPKEQNPNQNTGRGNDNEVVVISDDEDEGDENQEVVTMFRTSKLCKINGKRVKLIPVKKKTKDSSTSNVKKT</sequence>
<evidence type="ECO:0000313" key="3">
    <source>
        <dbReference type="Proteomes" id="UP001642260"/>
    </source>
</evidence>
<organism evidence="2 3">
    <name type="scientific">Eruca vesicaria subsp. sativa</name>
    <name type="common">Garden rocket</name>
    <name type="synonym">Eruca sativa</name>
    <dbReference type="NCBI Taxonomy" id="29727"/>
    <lineage>
        <taxon>Eukaryota</taxon>
        <taxon>Viridiplantae</taxon>
        <taxon>Streptophyta</taxon>
        <taxon>Embryophyta</taxon>
        <taxon>Tracheophyta</taxon>
        <taxon>Spermatophyta</taxon>
        <taxon>Magnoliopsida</taxon>
        <taxon>eudicotyledons</taxon>
        <taxon>Gunneridae</taxon>
        <taxon>Pentapetalae</taxon>
        <taxon>rosids</taxon>
        <taxon>malvids</taxon>
        <taxon>Brassicales</taxon>
        <taxon>Brassicaceae</taxon>
        <taxon>Brassiceae</taxon>
        <taxon>Eruca</taxon>
    </lineage>
</organism>
<name>A0ABC8LFJ0_ERUVS</name>
<gene>
    <name evidence="2" type="ORF">ERUC_LOCUS34706</name>
</gene>
<dbReference type="Proteomes" id="UP001642260">
    <property type="component" value="Unassembled WGS sequence"/>
</dbReference>
<feature type="compositionally biased region" description="Polar residues" evidence="1">
    <location>
        <begin position="147"/>
        <end position="156"/>
    </location>
</feature>
<reference evidence="2 3" key="1">
    <citation type="submission" date="2022-03" db="EMBL/GenBank/DDBJ databases">
        <authorList>
            <person name="Macdonald S."/>
            <person name="Ahmed S."/>
            <person name="Newling K."/>
        </authorList>
    </citation>
    <scope>NUCLEOTIDE SEQUENCE [LARGE SCALE GENOMIC DNA]</scope>
</reference>
<dbReference type="InterPro" id="IPR053052">
    <property type="entry name" value="Imprinting_Balance_Reg"/>
</dbReference>
<dbReference type="AlphaFoldDB" id="A0ABC8LFJ0"/>
<accession>A0ABC8LFJ0</accession>
<dbReference type="PANTHER" id="PTHR45496:SF32">
    <property type="entry name" value="PROTEIN ADMETOS"/>
    <property type="match status" value="1"/>
</dbReference>
<evidence type="ECO:0000256" key="1">
    <source>
        <dbReference type="SAM" id="MobiDB-lite"/>
    </source>
</evidence>
<evidence type="ECO:0000313" key="2">
    <source>
        <dbReference type="EMBL" id="CAH8382223.1"/>
    </source>
</evidence>
<comment type="caution">
    <text evidence="2">The sequence shown here is derived from an EMBL/GenBank/DDBJ whole genome shotgun (WGS) entry which is preliminary data.</text>
</comment>
<dbReference type="EMBL" id="CAKOAT010545154">
    <property type="protein sequence ID" value="CAH8382223.1"/>
    <property type="molecule type" value="Genomic_DNA"/>
</dbReference>
<proteinExistence type="predicted"/>
<feature type="region of interest" description="Disordered" evidence="1">
    <location>
        <begin position="138"/>
        <end position="159"/>
    </location>
</feature>
<dbReference type="PANTHER" id="PTHR45496">
    <property type="entry name" value="CHAPERONE DNAJ-DOMAIN SUPERFAMILY PROTEIN"/>
    <property type="match status" value="1"/>
</dbReference>